<dbReference type="PANTHER" id="PTHR46626:SF2">
    <property type="entry name" value="RETICULON-LIKE PROTEIN B17"/>
    <property type="match status" value="1"/>
</dbReference>
<evidence type="ECO:0000313" key="2">
    <source>
        <dbReference type="EMBL" id="RXH83350.1"/>
    </source>
</evidence>
<gene>
    <name evidence="2" type="ORF">DVH24_005603</name>
</gene>
<comment type="caution">
    <text evidence="2">The sequence shown here is derived from an EMBL/GenBank/DDBJ whole genome shotgun (WGS) entry which is preliminary data.</text>
</comment>
<dbReference type="EMBL" id="RDQH01000337">
    <property type="protein sequence ID" value="RXH83350.1"/>
    <property type="molecule type" value="Genomic_DNA"/>
</dbReference>
<keyword evidence="3" id="KW-1185">Reference proteome</keyword>
<dbReference type="STRING" id="3750.A0A498IJF3"/>
<dbReference type="Proteomes" id="UP000290289">
    <property type="component" value="Chromosome 11"/>
</dbReference>
<name>A0A498IJF3_MALDO</name>
<proteinExistence type="predicted"/>
<reference evidence="2 3" key="1">
    <citation type="submission" date="2018-10" db="EMBL/GenBank/DDBJ databases">
        <title>A high-quality apple genome assembly.</title>
        <authorList>
            <person name="Hu J."/>
        </authorList>
    </citation>
    <scope>NUCLEOTIDE SEQUENCE [LARGE SCALE GENOMIC DNA]</scope>
    <source>
        <strain evidence="3">cv. HFTH1</strain>
        <tissue evidence="2">Young leaf</tissue>
    </source>
</reference>
<dbReference type="AlphaFoldDB" id="A0A498IJF3"/>
<dbReference type="PANTHER" id="PTHR46626">
    <property type="entry name" value="RETICULON-LIKE PROTEIN B17"/>
    <property type="match status" value="1"/>
</dbReference>
<dbReference type="InterPro" id="IPR044647">
    <property type="entry name" value="RTNLB17/18/21"/>
</dbReference>
<feature type="region of interest" description="Disordered" evidence="1">
    <location>
        <begin position="1"/>
        <end position="21"/>
    </location>
</feature>
<protein>
    <submittedName>
        <fullName evidence="2">Uncharacterized protein</fullName>
    </submittedName>
</protein>
<evidence type="ECO:0000256" key="1">
    <source>
        <dbReference type="SAM" id="MobiDB-lite"/>
    </source>
</evidence>
<evidence type="ECO:0000313" key="3">
    <source>
        <dbReference type="Proteomes" id="UP000290289"/>
    </source>
</evidence>
<sequence length="173" mass="19950">MGLLGTSPRNRRSRRQSENETREEKVLGLVEEVVKLRKMRSKKEKLDLVLNLPSQVHHQVLVFLLFGFAVDDEYHGNLDQIRQLMIDLIMWRDVARSSLWFGLVWGHSSSFPLALPKESTLGFHLYPMLVLLFQLNSGEPSMALKVAPFFHMGAESGHLITFWRLCMLGMPNF</sequence>
<accession>A0A498IJF3</accession>
<organism evidence="2 3">
    <name type="scientific">Malus domestica</name>
    <name type="common">Apple</name>
    <name type="synonym">Pyrus malus</name>
    <dbReference type="NCBI Taxonomy" id="3750"/>
    <lineage>
        <taxon>Eukaryota</taxon>
        <taxon>Viridiplantae</taxon>
        <taxon>Streptophyta</taxon>
        <taxon>Embryophyta</taxon>
        <taxon>Tracheophyta</taxon>
        <taxon>Spermatophyta</taxon>
        <taxon>Magnoliopsida</taxon>
        <taxon>eudicotyledons</taxon>
        <taxon>Gunneridae</taxon>
        <taxon>Pentapetalae</taxon>
        <taxon>rosids</taxon>
        <taxon>fabids</taxon>
        <taxon>Rosales</taxon>
        <taxon>Rosaceae</taxon>
        <taxon>Amygdaloideae</taxon>
        <taxon>Maleae</taxon>
        <taxon>Malus</taxon>
    </lineage>
</organism>